<keyword evidence="3" id="KW-1185">Reference proteome</keyword>
<dbReference type="PANTHER" id="PTHR46637:SF1">
    <property type="entry name" value="BLL5188 PROTEIN"/>
    <property type="match status" value="1"/>
</dbReference>
<feature type="non-terminal residue" evidence="2">
    <location>
        <position position="44"/>
    </location>
</feature>
<comment type="caution">
    <text evidence="2">The sequence shown here is derived from an EMBL/GenBank/DDBJ whole genome shotgun (WGS) entry which is preliminary data.</text>
</comment>
<sequence>MEPWLPRPPKGRPRLDDRRVLNGIVWKIRAGAAWRDVPARYGPW</sequence>
<protein>
    <submittedName>
        <fullName evidence="2">Transposase</fullName>
    </submittedName>
</protein>
<gene>
    <name evidence="2" type="ORF">LZ495_14660</name>
</gene>
<dbReference type="PANTHER" id="PTHR46637">
    <property type="entry name" value="TIS1421-TRANSPOSASE PROTEIN A"/>
    <property type="match status" value="1"/>
</dbReference>
<evidence type="ECO:0000313" key="2">
    <source>
        <dbReference type="EMBL" id="MCF2528455.1"/>
    </source>
</evidence>
<proteinExistence type="predicted"/>
<accession>A0AA41PZZ7</accession>
<name>A0AA41PZZ7_9ACTN</name>
<reference evidence="2" key="1">
    <citation type="submission" date="2022-01" db="EMBL/GenBank/DDBJ databases">
        <title>Genome-Based Taxonomic Classification of the Phylum Actinobacteria.</title>
        <authorList>
            <person name="Gao Y."/>
        </authorList>
    </citation>
    <scope>NUCLEOTIDE SEQUENCE</scope>
    <source>
        <strain evidence="2">KLBMP 8922</strain>
    </source>
</reference>
<dbReference type="AlphaFoldDB" id="A0AA41PZZ7"/>
<evidence type="ECO:0000259" key="1">
    <source>
        <dbReference type="Pfam" id="PF13340"/>
    </source>
</evidence>
<dbReference type="InterPro" id="IPR052909">
    <property type="entry name" value="Transposase_6_like"/>
</dbReference>
<dbReference type="Pfam" id="PF13340">
    <property type="entry name" value="DUF4096"/>
    <property type="match status" value="1"/>
</dbReference>
<dbReference type="Proteomes" id="UP001165378">
    <property type="component" value="Unassembled WGS sequence"/>
</dbReference>
<dbReference type="EMBL" id="JAKFHA010000007">
    <property type="protein sequence ID" value="MCF2528455.1"/>
    <property type="molecule type" value="Genomic_DNA"/>
</dbReference>
<evidence type="ECO:0000313" key="3">
    <source>
        <dbReference type="Proteomes" id="UP001165378"/>
    </source>
</evidence>
<feature type="domain" description="Insertion element IS402-like" evidence="1">
    <location>
        <begin position="1"/>
        <end position="44"/>
    </location>
</feature>
<dbReference type="InterPro" id="IPR025161">
    <property type="entry name" value="IS402-like_dom"/>
</dbReference>
<organism evidence="2 3">
    <name type="scientific">Yinghuangia soli</name>
    <dbReference type="NCBI Taxonomy" id="2908204"/>
    <lineage>
        <taxon>Bacteria</taxon>
        <taxon>Bacillati</taxon>
        <taxon>Actinomycetota</taxon>
        <taxon>Actinomycetes</taxon>
        <taxon>Kitasatosporales</taxon>
        <taxon>Streptomycetaceae</taxon>
        <taxon>Yinghuangia</taxon>
    </lineage>
</organism>